<reference evidence="13 14" key="1">
    <citation type="journal article" date="2015" name="Genome Announc.">
        <title>Expanding the biotechnology potential of lactobacilli through comparative genomics of 213 strains and associated genera.</title>
        <authorList>
            <person name="Sun Z."/>
            <person name="Harris H.M."/>
            <person name="McCann A."/>
            <person name="Guo C."/>
            <person name="Argimon S."/>
            <person name="Zhang W."/>
            <person name="Yang X."/>
            <person name="Jeffery I.B."/>
            <person name="Cooney J.C."/>
            <person name="Kagawa T.F."/>
            <person name="Liu W."/>
            <person name="Song Y."/>
            <person name="Salvetti E."/>
            <person name="Wrobel A."/>
            <person name="Rasinkangas P."/>
            <person name="Parkhill J."/>
            <person name="Rea M.C."/>
            <person name="O'Sullivan O."/>
            <person name="Ritari J."/>
            <person name="Douillard F.P."/>
            <person name="Paul Ross R."/>
            <person name="Yang R."/>
            <person name="Briner A.E."/>
            <person name="Felis G.E."/>
            <person name="de Vos W.M."/>
            <person name="Barrangou R."/>
            <person name="Klaenhammer T.R."/>
            <person name="Caufield P.W."/>
            <person name="Cui Y."/>
            <person name="Zhang H."/>
            <person name="O'Toole P.W."/>
        </authorList>
    </citation>
    <scope>NUCLEOTIDE SEQUENCE [LARGE SCALE GENOMIC DNA]</scope>
    <source>
        <strain evidence="13 14">DSM 19906</strain>
    </source>
</reference>
<dbReference type="EMBL" id="AZEB01000004">
    <property type="protein sequence ID" value="KRL22757.1"/>
    <property type="molecule type" value="Genomic_DNA"/>
</dbReference>
<feature type="transmembrane region" description="Helical" evidence="11">
    <location>
        <begin position="197"/>
        <end position="216"/>
    </location>
</feature>
<comment type="caution">
    <text evidence="13">The sequence shown here is derived from an EMBL/GenBank/DDBJ whole genome shotgun (WGS) entry which is preliminary data.</text>
</comment>
<feature type="transmembrane region" description="Helical" evidence="11">
    <location>
        <begin position="121"/>
        <end position="140"/>
    </location>
</feature>
<evidence type="ECO:0000256" key="3">
    <source>
        <dbReference type="ARBA" id="ARBA00022448"/>
    </source>
</evidence>
<evidence type="ECO:0000256" key="4">
    <source>
        <dbReference type="ARBA" id="ARBA00022475"/>
    </source>
</evidence>
<feature type="transmembrane region" description="Helical" evidence="11">
    <location>
        <begin position="62"/>
        <end position="85"/>
    </location>
</feature>
<accession>A0A0R1NYA6</accession>
<comment type="function">
    <text evidence="9">May be a proton symporter involved in the uptake of osmolytes such as proline and glycine betaine.</text>
</comment>
<evidence type="ECO:0000256" key="6">
    <source>
        <dbReference type="ARBA" id="ARBA00022847"/>
    </source>
</evidence>
<keyword evidence="5 11" id="KW-0812">Transmembrane</keyword>
<dbReference type="PROSITE" id="PS50850">
    <property type="entry name" value="MFS"/>
    <property type="match status" value="1"/>
</dbReference>
<feature type="transmembrane region" description="Helical" evidence="11">
    <location>
        <begin position="161"/>
        <end position="185"/>
    </location>
</feature>
<dbReference type="PANTHER" id="PTHR43045">
    <property type="entry name" value="SHIKIMATE TRANSPORTER"/>
    <property type="match status" value="1"/>
</dbReference>
<keyword evidence="8 11" id="KW-0472">Membrane</keyword>
<keyword evidence="14" id="KW-1185">Reference proteome</keyword>
<evidence type="ECO:0000313" key="13">
    <source>
        <dbReference type="EMBL" id="KRL22757.1"/>
    </source>
</evidence>
<dbReference type="CDD" id="cd17369">
    <property type="entry name" value="MFS_ShiA_like"/>
    <property type="match status" value="1"/>
</dbReference>
<dbReference type="PATRIC" id="fig|1423766.4.peg.2066"/>
<feature type="transmembrane region" description="Helical" evidence="11">
    <location>
        <begin position="256"/>
        <end position="275"/>
    </location>
</feature>
<keyword evidence="6" id="KW-0769">Symport</keyword>
<dbReference type="FunFam" id="1.20.1250.20:FF:000001">
    <property type="entry name" value="Dicarboxylate MFS transporter"/>
    <property type="match status" value="1"/>
</dbReference>
<evidence type="ECO:0000256" key="10">
    <source>
        <dbReference type="ARBA" id="ARBA00039918"/>
    </source>
</evidence>
<evidence type="ECO:0000256" key="9">
    <source>
        <dbReference type="ARBA" id="ARBA00037295"/>
    </source>
</evidence>
<dbReference type="SUPFAM" id="SSF103473">
    <property type="entry name" value="MFS general substrate transporter"/>
    <property type="match status" value="1"/>
</dbReference>
<dbReference type="GO" id="GO:0015293">
    <property type="term" value="F:symporter activity"/>
    <property type="evidence" value="ECO:0007669"/>
    <property type="project" value="UniProtKB-KW"/>
</dbReference>
<proteinExistence type="inferred from homology"/>
<evidence type="ECO:0000256" key="7">
    <source>
        <dbReference type="ARBA" id="ARBA00022989"/>
    </source>
</evidence>
<dbReference type="InterPro" id="IPR020846">
    <property type="entry name" value="MFS_dom"/>
</dbReference>
<comment type="subcellular location">
    <subcellularLocation>
        <location evidence="1">Cell membrane</location>
        <topology evidence="1">Multi-pass membrane protein</topology>
    </subcellularLocation>
</comment>
<evidence type="ECO:0000256" key="1">
    <source>
        <dbReference type="ARBA" id="ARBA00004651"/>
    </source>
</evidence>
<dbReference type="GO" id="GO:0005886">
    <property type="term" value="C:plasma membrane"/>
    <property type="evidence" value="ECO:0007669"/>
    <property type="project" value="UniProtKB-SubCell"/>
</dbReference>
<dbReference type="Pfam" id="PF07690">
    <property type="entry name" value="MFS_1"/>
    <property type="match status" value="1"/>
</dbReference>
<dbReference type="AlphaFoldDB" id="A0A0R1NYA6"/>
<evidence type="ECO:0000256" key="2">
    <source>
        <dbReference type="ARBA" id="ARBA00008240"/>
    </source>
</evidence>
<dbReference type="PANTHER" id="PTHR43045:SF2">
    <property type="entry name" value="INNER MEMBRANE METABOLITE TRANSPORT PROTEIN YHJE"/>
    <property type="match status" value="1"/>
</dbReference>
<dbReference type="InterPro" id="IPR036259">
    <property type="entry name" value="MFS_trans_sf"/>
</dbReference>
<protein>
    <recommendedName>
        <fullName evidence="10">Putative proline/betaine transporter</fullName>
    </recommendedName>
</protein>
<gene>
    <name evidence="13" type="ORF">FC98_GL001992</name>
</gene>
<evidence type="ECO:0000256" key="8">
    <source>
        <dbReference type="ARBA" id="ARBA00023136"/>
    </source>
</evidence>
<evidence type="ECO:0000259" key="12">
    <source>
        <dbReference type="PROSITE" id="PS50850"/>
    </source>
</evidence>
<dbReference type="Gene3D" id="1.20.1250.20">
    <property type="entry name" value="MFS general substrate transporter like domains"/>
    <property type="match status" value="2"/>
</dbReference>
<feature type="transmembrane region" description="Helical" evidence="11">
    <location>
        <begin position="287"/>
        <end position="307"/>
    </location>
</feature>
<keyword evidence="4" id="KW-1003">Cell membrane</keyword>
<comment type="similarity">
    <text evidence="2">Belongs to the major facilitator superfamily. Metabolite:H+ Symporter (MHS) family (TC 2.A.1.6) family.</text>
</comment>
<evidence type="ECO:0000313" key="14">
    <source>
        <dbReference type="Proteomes" id="UP000051439"/>
    </source>
</evidence>
<dbReference type="Proteomes" id="UP000051439">
    <property type="component" value="Unassembled WGS sequence"/>
</dbReference>
<keyword evidence="3" id="KW-0813">Transport</keyword>
<keyword evidence="7 11" id="KW-1133">Transmembrane helix</keyword>
<feature type="transmembrane region" description="Helical" evidence="11">
    <location>
        <begin position="21"/>
        <end position="42"/>
    </location>
</feature>
<evidence type="ECO:0000256" key="11">
    <source>
        <dbReference type="SAM" id="Phobius"/>
    </source>
</evidence>
<sequence>MEETPTTYTETKTTKLERDPIRTVIMASMIGTAIEFFDFYAYGTAAATYFPNVFFPDVTPTIAMILSLLTFGVAFVARPLGSLLFGHFGDKLGRKRALVVSLLMMGLSTVAIGFLPGFKAIGMASIILLCLARFIQGIGLGGEWSGAVLVATENAPKGKRALFGSFTELGAPIGFFLSNGLYYILESTLNQSQMASFGWRIPFLASAVLVVVGLWVRRRMQETPLFRLAQQRDNVQKAPLVEVFVKNWRQVLQGTLAMAVSYTFFFLLSTWSLSYATTVLGFDNKEFLLLLMGSVIAFGGMIVYSSILSDKFGRRKVLLIRDDCYRRVCIRLSVLLSRTAKYLGKLVLPVGWLCSDGDRVWPNRCVIARAIPNQYPIFRCRHCLQHVSNCRCSICSNHCIVVSNGMGNSCRWLLPGDHGGCVNGCPVLYEGNEGD</sequence>
<feature type="domain" description="Major facilitator superfamily (MFS) profile" evidence="12">
    <location>
        <begin position="24"/>
        <end position="435"/>
    </location>
</feature>
<name>A0A0R1NYA6_9LACO</name>
<evidence type="ECO:0000256" key="5">
    <source>
        <dbReference type="ARBA" id="ARBA00022692"/>
    </source>
</evidence>
<dbReference type="InterPro" id="IPR011701">
    <property type="entry name" value="MFS"/>
</dbReference>
<feature type="transmembrane region" description="Helical" evidence="11">
    <location>
        <begin position="97"/>
        <end position="115"/>
    </location>
</feature>
<organism evidence="13 14">
    <name type="scientific">Lentilactobacillus kisonensis DSM 19906 = JCM 15041</name>
    <dbReference type="NCBI Taxonomy" id="1423766"/>
    <lineage>
        <taxon>Bacteria</taxon>
        <taxon>Bacillati</taxon>
        <taxon>Bacillota</taxon>
        <taxon>Bacilli</taxon>
        <taxon>Lactobacillales</taxon>
        <taxon>Lactobacillaceae</taxon>
        <taxon>Lentilactobacillus</taxon>
    </lineage>
</organism>